<evidence type="ECO:0000256" key="6">
    <source>
        <dbReference type="SAM" id="Coils"/>
    </source>
</evidence>
<evidence type="ECO:0000256" key="2">
    <source>
        <dbReference type="ARBA" id="ARBA00022737"/>
    </source>
</evidence>
<evidence type="ECO:0000256" key="3">
    <source>
        <dbReference type="ARBA" id="ARBA00044493"/>
    </source>
</evidence>
<keyword evidence="6" id="KW-0175">Coiled coil</keyword>
<proteinExistence type="inferred from homology"/>
<dbReference type="PANTHER" id="PTHR47447">
    <property type="entry name" value="OS03G0856100 PROTEIN"/>
    <property type="match status" value="1"/>
</dbReference>
<accession>A0AAF0J608</accession>
<evidence type="ECO:0000256" key="1">
    <source>
        <dbReference type="ARBA" id="ARBA00006192"/>
    </source>
</evidence>
<dbReference type="AlphaFoldDB" id="A0AAF0J608"/>
<sequence>MIPLLASGIRAGLRSRLLSTSSSALARALPRNSAMRKRESALQAEISDLERQLRRAEKKEIVAQLTRDLPPLDDATLEAIYRDLLTPPPAQTRPALAPPPQRVVAALAARVGPQKDTELITASDQESRRMRREHILASISSADTLSMPDEDEWSALAAESAADGDMAHLEKVLSCMDDCGVLPTIDVYARAMEACAARGSIEQCVALADALAQSGLAPNDRVKHALVKVYTNNGLIYPAMQQLAQWEESEPAPQQSYALVIDNILRHPVRSIHPTAWTLFHRMRFAAHPVPDAHMYALMIRACAAGVCQPNEADMPGRKRLPIADAERALDMFREMTEFHNIEPTKEVYDSLILTLARRREHYGDARRILRMFFDNETDYMRADAYTFNAFLQGVARTGDLPVARWVLAEMLRSSLNGARGPNEESMTYIFWAYAVYKPPHVIKPKTSGAAKSLPESSESAPVQVESPGRDLDAAAPSTFTDIVPRTSAEILAEARALMARIFADQEDSQAPAVSLDRPLAMVKPSVRLLNAFLSVLTHHLPPAQRLAHVVHQVEDDDGVFAQARLEPNGHTLALVLETAALHSDRKFADSVAQRMWARWQTISKDFDEASISKEASLISRVWSLMIRNYAKSFNTEAGIAMLGEFLERYPPPTRKNKTRAAAARTADVAPVDTALDLAPTPPPSKILDALRRLPRMSPTNYATLTPQYPRLTFRDLELLHHRCVALRDVRALNLITRADREYRM</sequence>
<dbReference type="InterPro" id="IPR011990">
    <property type="entry name" value="TPR-like_helical_dom_sf"/>
</dbReference>
<organism evidence="8 9">
    <name type="scientific">Malassezia cuniculi</name>
    <dbReference type="NCBI Taxonomy" id="948313"/>
    <lineage>
        <taxon>Eukaryota</taxon>
        <taxon>Fungi</taxon>
        <taxon>Dikarya</taxon>
        <taxon>Basidiomycota</taxon>
        <taxon>Ustilaginomycotina</taxon>
        <taxon>Malasseziomycetes</taxon>
        <taxon>Malasseziales</taxon>
        <taxon>Malasseziaceae</taxon>
        <taxon>Malassezia</taxon>
    </lineage>
</organism>
<comment type="similarity">
    <text evidence="1">Belongs to the CCM1 family.</text>
</comment>
<feature type="repeat" description="PPR" evidence="5">
    <location>
        <begin position="384"/>
        <end position="418"/>
    </location>
</feature>
<reference evidence="8" key="1">
    <citation type="submission" date="2023-03" db="EMBL/GenBank/DDBJ databases">
        <title>Mating type loci evolution in Malassezia.</title>
        <authorList>
            <person name="Coelho M.A."/>
        </authorList>
    </citation>
    <scope>NUCLEOTIDE SEQUENCE</scope>
    <source>
        <strain evidence="8">CBS 11721</strain>
    </source>
</reference>
<dbReference type="Gene3D" id="1.25.40.10">
    <property type="entry name" value="Tetratricopeptide repeat domain"/>
    <property type="match status" value="2"/>
</dbReference>
<evidence type="ECO:0000313" key="8">
    <source>
        <dbReference type="EMBL" id="WFD34768.1"/>
    </source>
</evidence>
<evidence type="ECO:0000313" key="9">
    <source>
        <dbReference type="Proteomes" id="UP001219933"/>
    </source>
</evidence>
<protein>
    <submittedName>
        <fullName evidence="8">Uncharacterized protein</fullName>
    </submittedName>
</protein>
<keyword evidence="2" id="KW-0677">Repeat</keyword>
<name>A0AAF0J608_9BASI</name>
<evidence type="ECO:0000256" key="5">
    <source>
        <dbReference type="PROSITE-ProRule" id="PRU00708"/>
    </source>
</evidence>
<feature type="region of interest" description="Disordered" evidence="7">
    <location>
        <begin position="447"/>
        <end position="471"/>
    </location>
</feature>
<evidence type="ECO:0000256" key="7">
    <source>
        <dbReference type="SAM" id="MobiDB-lite"/>
    </source>
</evidence>
<dbReference type="PANTHER" id="PTHR47447:SF24">
    <property type="entry name" value="PENTATRICOPEPTIDE REPEAT-CONTAINING PROTEIN"/>
    <property type="match status" value="1"/>
</dbReference>
<keyword evidence="9" id="KW-1185">Reference proteome</keyword>
<dbReference type="InterPro" id="IPR002885">
    <property type="entry name" value="PPR_rpt"/>
</dbReference>
<dbReference type="EMBL" id="CP119878">
    <property type="protein sequence ID" value="WFD34768.1"/>
    <property type="molecule type" value="Genomic_DNA"/>
</dbReference>
<comment type="function">
    <text evidence="3">Regulates mitochondrial small subunit maturation by controlling 15S rRNA 5'-end processing. Localizes to the 5' precursor of the 15S rRNA in a position that is subsequently occupied by mS47 in the mature yeast mtSSU. Uses structure and sequence-specific RNA recognition, binding to a single-stranded region of the precursor and specifically recognizing bases -6 to -1. The exchange of Ccm1 for mS47 is coupled to the irreversible removal of precursor rRNA that is accompanied by conformational changes of the mitoribosomal proteins uS5m and mS26. These conformational changes signal completion of 5'-end rRNA processing through protection of the mature 5'-end of the 15S rRNA and stabilization of mS47. The removal of the 5' precursor together with the dissociation of Ccm1 may be catalyzed by the 5'-3' exoribonuclease Pet127. Involved in the specific removal of group I introns in mitochondrial encoded transcripts.</text>
</comment>
<dbReference type="Proteomes" id="UP001219933">
    <property type="component" value="Chromosome 2"/>
</dbReference>
<feature type="coiled-coil region" evidence="6">
    <location>
        <begin position="32"/>
        <end position="66"/>
    </location>
</feature>
<dbReference type="PROSITE" id="PS51375">
    <property type="entry name" value="PPR"/>
    <property type="match status" value="1"/>
</dbReference>
<gene>
    <name evidence="8" type="ORF">MCUN1_001612</name>
</gene>
<evidence type="ECO:0000256" key="4">
    <source>
        <dbReference type="ARBA" id="ARBA00044511"/>
    </source>
</evidence>
<comment type="subunit">
    <text evidence="4">Binds to mitochondrial small subunit 15S rRNA.</text>
</comment>